<dbReference type="Gene3D" id="3.30.420.10">
    <property type="entry name" value="Ribonuclease H-like superfamily/Ribonuclease H"/>
    <property type="match status" value="1"/>
</dbReference>
<dbReference type="EMBL" id="JAJSOF020000019">
    <property type="protein sequence ID" value="KAJ4438931.1"/>
    <property type="molecule type" value="Genomic_DNA"/>
</dbReference>
<organism evidence="1 2">
    <name type="scientific">Periplaneta americana</name>
    <name type="common">American cockroach</name>
    <name type="synonym">Blatta americana</name>
    <dbReference type="NCBI Taxonomy" id="6978"/>
    <lineage>
        <taxon>Eukaryota</taxon>
        <taxon>Metazoa</taxon>
        <taxon>Ecdysozoa</taxon>
        <taxon>Arthropoda</taxon>
        <taxon>Hexapoda</taxon>
        <taxon>Insecta</taxon>
        <taxon>Pterygota</taxon>
        <taxon>Neoptera</taxon>
        <taxon>Polyneoptera</taxon>
        <taxon>Dictyoptera</taxon>
        <taxon>Blattodea</taxon>
        <taxon>Blattoidea</taxon>
        <taxon>Blattidae</taxon>
        <taxon>Blattinae</taxon>
        <taxon>Periplaneta</taxon>
    </lineage>
</organism>
<sequence>MSPCDYDLFTKVKDPLRGTRYNTRDELIRAIGRSIRNINKDWRADGVRRLPNIWQKHLIEMKMIMPVKRVRNPTPNVTQHLLVLGWGKTPEKIQPGNLPRSGFEPGPPGFAARRVDRYSTDPASQGGNNSETFLCGSGRQGLELNGLHQLLVYTDDVNMLGENPQMIRENAEILVEASKAIELDVNPEKTKRLRWARHVALMGKSRNAYRMLVGRTETKIPLGRPRRRWEDSIKMDLREVGYDERDWINLTQDRDRWRAYTARFDAMCRRLQCLTCGSRDTEDDDTWRRNGPSVEEMEYGAVGLDPYRQTQIDSIEKVQRRAEKFVKVGKEHGEEIIKDLGWKLLESKQRKARLSTLFKAQMEHKTWTDINASLVTPSYLV</sequence>
<evidence type="ECO:0000313" key="1">
    <source>
        <dbReference type="EMBL" id="KAJ4438931.1"/>
    </source>
</evidence>
<dbReference type="InterPro" id="IPR036397">
    <property type="entry name" value="RNaseH_sf"/>
</dbReference>
<reference evidence="1 2" key="1">
    <citation type="journal article" date="2022" name="Allergy">
        <title>Genome assembly and annotation of Periplaneta americana reveal a comprehensive cockroach allergen profile.</title>
        <authorList>
            <person name="Wang L."/>
            <person name="Xiong Q."/>
            <person name="Saelim N."/>
            <person name="Wang L."/>
            <person name="Nong W."/>
            <person name="Wan A.T."/>
            <person name="Shi M."/>
            <person name="Liu X."/>
            <person name="Cao Q."/>
            <person name="Hui J.H.L."/>
            <person name="Sookrung N."/>
            <person name="Leung T.F."/>
            <person name="Tungtrongchitr A."/>
            <person name="Tsui S.K.W."/>
        </authorList>
    </citation>
    <scope>NUCLEOTIDE SEQUENCE [LARGE SCALE GENOMIC DNA]</scope>
    <source>
        <strain evidence="1">PWHHKU_190912</strain>
    </source>
</reference>
<proteinExistence type="predicted"/>
<protein>
    <recommendedName>
        <fullName evidence="3">Reverse transcriptase domain-containing protein</fullName>
    </recommendedName>
</protein>
<accession>A0ABQ8SYX5</accession>
<evidence type="ECO:0008006" key="3">
    <source>
        <dbReference type="Google" id="ProtNLM"/>
    </source>
</evidence>
<gene>
    <name evidence="1" type="ORF">ANN_14885</name>
</gene>
<evidence type="ECO:0000313" key="2">
    <source>
        <dbReference type="Proteomes" id="UP001148838"/>
    </source>
</evidence>
<comment type="caution">
    <text evidence="1">The sequence shown here is derived from an EMBL/GenBank/DDBJ whole genome shotgun (WGS) entry which is preliminary data.</text>
</comment>
<name>A0ABQ8SYX5_PERAM</name>
<keyword evidence="2" id="KW-1185">Reference proteome</keyword>
<dbReference type="Proteomes" id="UP001148838">
    <property type="component" value="Unassembled WGS sequence"/>
</dbReference>